<sequence length="140" mass="16805">MAILRDIFSNGTYVEFNFVKCIPGKFEGCQLNFKYYLNHEKVHDFIFGWTNLTIENYIEVTAAFPLDMLNDFILNNLYMSFENHLYGLEWEKRKEKDTYRLRLYDSRIACQLNVTDTEVRKFGNELRMEWEKGLINDEVS</sequence>
<dbReference type="Proteomes" id="UP001236415">
    <property type="component" value="Chromosome"/>
</dbReference>
<dbReference type="EMBL" id="CP127162">
    <property type="protein sequence ID" value="WIV17838.1"/>
    <property type="molecule type" value="Genomic_DNA"/>
</dbReference>
<reference evidence="1 2" key="1">
    <citation type="submission" date="2023-06" db="EMBL/GenBank/DDBJ databases">
        <title>Paenibacillus polygonum sp. nov., an endophytic bacterium, isolated from Polygonum lapathifolium L. in Nanji Wetland National Nature Reserve, South of Poyang Lake, Jiangxi Province, China.</title>
        <authorList>
            <person name="Yu Z."/>
        </authorList>
    </citation>
    <scope>NUCLEOTIDE SEQUENCE [LARGE SCALE GENOMIC DNA]</scope>
    <source>
        <strain evidence="1 2">C31</strain>
    </source>
</reference>
<name>A0ABY8WYS1_9BACL</name>
<keyword evidence="2" id="KW-1185">Reference proteome</keyword>
<gene>
    <name evidence="1" type="ORF">QPK24_15625</name>
</gene>
<organism evidence="1 2">
    <name type="scientific">Paenibacillus polygoni</name>
    <dbReference type="NCBI Taxonomy" id="3050112"/>
    <lineage>
        <taxon>Bacteria</taxon>
        <taxon>Bacillati</taxon>
        <taxon>Bacillota</taxon>
        <taxon>Bacilli</taxon>
        <taxon>Bacillales</taxon>
        <taxon>Paenibacillaceae</taxon>
        <taxon>Paenibacillus</taxon>
    </lineage>
</organism>
<evidence type="ECO:0000313" key="2">
    <source>
        <dbReference type="Proteomes" id="UP001236415"/>
    </source>
</evidence>
<proteinExistence type="predicted"/>
<dbReference type="RefSeq" id="WP_285742611.1">
    <property type="nucleotide sequence ID" value="NZ_CP127162.1"/>
</dbReference>
<protein>
    <submittedName>
        <fullName evidence="1">Uncharacterized protein</fullName>
    </submittedName>
</protein>
<accession>A0ABY8WYS1</accession>
<evidence type="ECO:0000313" key="1">
    <source>
        <dbReference type="EMBL" id="WIV17838.1"/>
    </source>
</evidence>